<dbReference type="RefSeq" id="WP_130829579.1">
    <property type="nucleotide sequence ID" value="NZ_SDIK01000024.1"/>
</dbReference>
<dbReference type="Proteomes" id="UP000321612">
    <property type="component" value="Unassembled WGS sequence"/>
</dbReference>
<proteinExistence type="predicted"/>
<dbReference type="PANTHER" id="PTHR45661">
    <property type="entry name" value="SURFACE ANTIGEN"/>
    <property type="match status" value="1"/>
</dbReference>
<evidence type="ECO:0000313" key="1">
    <source>
        <dbReference type="EMBL" id="TXJ62588.1"/>
    </source>
</evidence>
<dbReference type="InterPro" id="IPR053139">
    <property type="entry name" value="Surface_bspA-like"/>
</dbReference>
<dbReference type="InterPro" id="IPR032675">
    <property type="entry name" value="LRR_dom_sf"/>
</dbReference>
<evidence type="ECO:0000313" key="2">
    <source>
        <dbReference type="Proteomes" id="UP000321612"/>
    </source>
</evidence>
<comment type="caution">
    <text evidence="1">The sequence shown here is derived from an EMBL/GenBank/DDBJ whole genome shotgun (WGS) entry which is preliminary data.</text>
</comment>
<reference evidence="2" key="1">
    <citation type="submission" date="2019-05" db="EMBL/GenBank/DDBJ databases">
        <title>Prevotella brunnea sp. nov., isolated from a wound of a patient.</title>
        <authorList>
            <person name="Buhl M."/>
        </authorList>
    </citation>
    <scope>NUCLEOTIDE SEQUENCE [LARGE SCALE GENOMIC DNA]</scope>
    <source>
        <strain evidence="2">A2672</strain>
    </source>
</reference>
<gene>
    <name evidence="1" type="ORF">ETF27_03985</name>
</gene>
<dbReference type="Gene3D" id="3.80.10.10">
    <property type="entry name" value="Ribonuclease Inhibitor"/>
    <property type="match status" value="2"/>
</dbReference>
<dbReference type="InterPro" id="IPR026906">
    <property type="entry name" value="LRR_5"/>
</dbReference>
<name>A0A5C8GKE0_9BACT</name>
<dbReference type="EMBL" id="SDIK01000024">
    <property type="protein sequence ID" value="TXJ62588.1"/>
    <property type="molecule type" value="Genomic_DNA"/>
</dbReference>
<dbReference type="Pfam" id="PF13306">
    <property type="entry name" value="LRR_5"/>
    <property type="match status" value="2"/>
</dbReference>
<dbReference type="PANTHER" id="PTHR45661:SF3">
    <property type="entry name" value="IG-LIKE DOMAIN-CONTAINING PROTEIN"/>
    <property type="match status" value="1"/>
</dbReference>
<keyword evidence="2" id="KW-1185">Reference proteome</keyword>
<dbReference type="OrthoDB" id="1071627at2"/>
<accession>A0A5C8GKE0</accession>
<organism evidence="1 2">
    <name type="scientific">Prevotella brunnea</name>
    <dbReference type="NCBI Taxonomy" id="2508867"/>
    <lineage>
        <taxon>Bacteria</taxon>
        <taxon>Pseudomonadati</taxon>
        <taxon>Bacteroidota</taxon>
        <taxon>Bacteroidia</taxon>
        <taxon>Bacteroidales</taxon>
        <taxon>Prevotellaceae</taxon>
        <taxon>Prevotella</taxon>
    </lineage>
</organism>
<dbReference type="AlphaFoldDB" id="A0A5C8GKE0"/>
<protein>
    <submittedName>
        <fullName evidence="1">Leucine-rich repeat domain-containing protein</fullName>
    </submittedName>
</protein>
<sequence length="287" mass="32461">MKEEKKKINDILKKSAERENKFENLVLNLALKQIKGAYKDEAGVYYSKKKKHLLTASKALEGRYVIADGVQVIDDNAFWGCAYLEEVVIPSSVVEIGSEAFSRCISLKKLVIPKSVNLLGNNPFVDLSSDTIVSESDKFVIDNKMLLSSDRKTLYSYLTDASLAIIPKTVEEIRDLAFTRRRKLTKVEIPEGVKVIGSDAFSDCDALEEVIIPSTVETIENYAFAECDKLKTVTLKGNIRNLSPRTFADTERLHRIYVPKGFREKVIKQLHLSEENDDIVMEKFTNE</sequence>
<dbReference type="SUPFAM" id="SSF52058">
    <property type="entry name" value="L domain-like"/>
    <property type="match status" value="1"/>
</dbReference>